<proteinExistence type="predicted"/>
<accession>A0A146K724</accession>
<feature type="non-terminal residue" evidence="3">
    <location>
        <position position="1"/>
    </location>
</feature>
<name>A0A146K724_9EUKA</name>
<gene>
    <name evidence="3" type="ORF">TPC1_16984</name>
</gene>
<keyword evidence="1" id="KW-0175">Coiled coil</keyword>
<feature type="region of interest" description="Disordered" evidence="2">
    <location>
        <begin position="1"/>
        <end position="55"/>
    </location>
</feature>
<dbReference type="EMBL" id="GDID01005190">
    <property type="protein sequence ID" value="JAP91416.1"/>
    <property type="molecule type" value="Transcribed_RNA"/>
</dbReference>
<sequence>QQVVPKRPQSSKPLDELNPEWNTLQKDHSQYRLSDREIQERKYQREPRPLGQEPIIGDKYLTDKNLVDQIAQLKFSDDMLDKLLIKLQQKHEDLLLQQSQLNEGQVQKIDEIINQKVKPQMYDILLEQVNKLQEKVEKLEQNHQAKENVIQQLQLQNNTLMQEVADIKVKQKVQNELMKANEFEQFEEIM</sequence>
<dbReference type="AlphaFoldDB" id="A0A146K724"/>
<evidence type="ECO:0000256" key="1">
    <source>
        <dbReference type="SAM" id="Coils"/>
    </source>
</evidence>
<organism evidence="3">
    <name type="scientific">Trepomonas sp. PC1</name>
    <dbReference type="NCBI Taxonomy" id="1076344"/>
    <lineage>
        <taxon>Eukaryota</taxon>
        <taxon>Metamonada</taxon>
        <taxon>Diplomonadida</taxon>
        <taxon>Hexamitidae</taxon>
        <taxon>Hexamitinae</taxon>
        <taxon>Trepomonas</taxon>
    </lineage>
</organism>
<feature type="compositionally biased region" description="Basic and acidic residues" evidence="2">
    <location>
        <begin position="25"/>
        <end position="48"/>
    </location>
</feature>
<protein>
    <submittedName>
        <fullName evidence="3">Uncharacterized protein</fullName>
    </submittedName>
</protein>
<evidence type="ECO:0000313" key="3">
    <source>
        <dbReference type="EMBL" id="JAP91416.1"/>
    </source>
</evidence>
<feature type="non-terminal residue" evidence="3">
    <location>
        <position position="190"/>
    </location>
</feature>
<feature type="coiled-coil region" evidence="1">
    <location>
        <begin position="122"/>
        <end position="170"/>
    </location>
</feature>
<feature type="compositionally biased region" description="Polar residues" evidence="2">
    <location>
        <begin position="1"/>
        <end position="12"/>
    </location>
</feature>
<evidence type="ECO:0000256" key="2">
    <source>
        <dbReference type="SAM" id="MobiDB-lite"/>
    </source>
</evidence>
<reference evidence="3" key="1">
    <citation type="submission" date="2015-07" db="EMBL/GenBank/DDBJ databases">
        <title>Adaptation to a free-living lifestyle via gene acquisitions in the diplomonad Trepomonas sp. PC1.</title>
        <authorList>
            <person name="Xu F."/>
            <person name="Jerlstrom-Hultqvist J."/>
            <person name="Kolisko M."/>
            <person name="Simpson A.G.B."/>
            <person name="Roger A.J."/>
            <person name="Svard S.G."/>
            <person name="Andersson J.O."/>
        </authorList>
    </citation>
    <scope>NUCLEOTIDE SEQUENCE</scope>
    <source>
        <strain evidence="3">PC1</strain>
    </source>
</reference>